<evidence type="ECO:0000256" key="4">
    <source>
        <dbReference type="ARBA" id="ARBA00023235"/>
    </source>
</evidence>
<evidence type="ECO:0000313" key="8">
    <source>
        <dbReference type="Proteomes" id="UP001201273"/>
    </source>
</evidence>
<protein>
    <recommendedName>
        <fullName evidence="3">isochorismate synthase</fullName>
        <ecNumber evidence="3">5.4.4.2</ecNumber>
    </recommendedName>
    <alternativeName>
        <fullName evidence="5">Isochorismate mutase</fullName>
    </alternativeName>
</protein>
<evidence type="ECO:0000256" key="3">
    <source>
        <dbReference type="ARBA" id="ARBA00012824"/>
    </source>
</evidence>
<dbReference type="InterPro" id="IPR005801">
    <property type="entry name" value="ADC_synthase"/>
</dbReference>
<comment type="catalytic activity">
    <reaction evidence="1">
        <text>chorismate = isochorismate</text>
        <dbReference type="Rhea" id="RHEA:18985"/>
        <dbReference type="ChEBI" id="CHEBI:29748"/>
        <dbReference type="ChEBI" id="CHEBI:29780"/>
        <dbReference type="EC" id="5.4.4.2"/>
    </reaction>
</comment>
<keyword evidence="4 7" id="KW-0413">Isomerase</keyword>
<evidence type="ECO:0000256" key="1">
    <source>
        <dbReference type="ARBA" id="ARBA00000799"/>
    </source>
</evidence>
<dbReference type="EC" id="5.4.4.2" evidence="3"/>
<feature type="domain" description="Chorismate-utilising enzyme C-terminal" evidence="6">
    <location>
        <begin position="126"/>
        <end position="381"/>
    </location>
</feature>
<comment type="caution">
    <text evidence="7">The sequence shown here is derived from an EMBL/GenBank/DDBJ whole genome shotgun (WGS) entry which is preliminary data.</text>
</comment>
<evidence type="ECO:0000313" key="7">
    <source>
        <dbReference type="EMBL" id="MCE2597001.1"/>
    </source>
</evidence>
<keyword evidence="8" id="KW-1185">Reference proteome</keyword>
<organism evidence="7 8">
    <name type="scientific">Motilimonas cestriensis</name>
    <dbReference type="NCBI Taxonomy" id="2742685"/>
    <lineage>
        <taxon>Bacteria</taxon>
        <taxon>Pseudomonadati</taxon>
        <taxon>Pseudomonadota</taxon>
        <taxon>Gammaproteobacteria</taxon>
        <taxon>Alteromonadales</taxon>
        <taxon>Alteromonadales genera incertae sedis</taxon>
        <taxon>Motilimonas</taxon>
    </lineage>
</organism>
<evidence type="ECO:0000256" key="2">
    <source>
        <dbReference type="ARBA" id="ARBA00005297"/>
    </source>
</evidence>
<dbReference type="PANTHER" id="PTHR42839">
    <property type="entry name" value="ISOCHORISMATE SYNTHASE ENTC"/>
    <property type="match status" value="1"/>
</dbReference>
<reference evidence="7 8" key="1">
    <citation type="journal article" date="2022" name="Environ. Microbiol. Rep.">
        <title>Eco-phylogenetic analyses reveal divergent evolution of vitamin B12 metabolism in the marine bacterial family 'Psychromonadaceae'.</title>
        <authorList>
            <person name="Jin X."/>
            <person name="Yang Y."/>
            <person name="Cao H."/>
            <person name="Gao B."/>
            <person name="Zhao Z."/>
        </authorList>
    </citation>
    <scope>NUCLEOTIDE SEQUENCE [LARGE SCALE GENOMIC DNA]</scope>
    <source>
        <strain evidence="7 8">MKS20</strain>
    </source>
</reference>
<dbReference type="PANTHER" id="PTHR42839:SF2">
    <property type="entry name" value="ISOCHORISMATE SYNTHASE ENTC"/>
    <property type="match status" value="1"/>
</dbReference>
<accession>A0ABS8WD74</accession>
<dbReference type="GO" id="GO:0008909">
    <property type="term" value="F:isochorismate synthase activity"/>
    <property type="evidence" value="ECO:0007669"/>
    <property type="project" value="UniProtKB-EC"/>
</dbReference>
<dbReference type="Pfam" id="PF00425">
    <property type="entry name" value="Chorismate_bind"/>
    <property type="match status" value="1"/>
</dbReference>
<dbReference type="SUPFAM" id="SSF56322">
    <property type="entry name" value="ADC synthase"/>
    <property type="match status" value="1"/>
</dbReference>
<evidence type="ECO:0000256" key="5">
    <source>
        <dbReference type="ARBA" id="ARBA00041564"/>
    </source>
</evidence>
<evidence type="ECO:0000259" key="6">
    <source>
        <dbReference type="Pfam" id="PF00425"/>
    </source>
</evidence>
<proteinExistence type="inferred from homology"/>
<dbReference type="Proteomes" id="UP001201273">
    <property type="component" value="Unassembled WGS sequence"/>
</dbReference>
<comment type="similarity">
    <text evidence="2">Belongs to the isochorismate synthase family.</text>
</comment>
<dbReference type="EMBL" id="JAIMJA010000029">
    <property type="protein sequence ID" value="MCE2597001.1"/>
    <property type="molecule type" value="Genomic_DNA"/>
</dbReference>
<dbReference type="RefSeq" id="WP_233054751.1">
    <property type="nucleotide sequence ID" value="NZ_JAIMJA010000029.1"/>
</dbReference>
<dbReference type="Gene3D" id="3.60.120.10">
    <property type="entry name" value="Anthranilate synthase"/>
    <property type="match status" value="1"/>
</dbReference>
<dbReference type="NCBIfam" id="TIGR00543">
    <property type="entry name" value="isochor_syn"/>
    <property type="match status" value="1"/>
</dbReference>
<dbReference type="InterPro" id="IPR015890">
    <property type="entry name" value="Chorismate_C"/>
</dbReference>
<dbReference type="InterPro" id="IPR004561">
    <property type="entry name" value="IsoChor_synthase"/>
</dbReference>
<name>A0ABS8WD74_9GAMM</name>
<sequence length="397" mass="43646">MQQTPNQALSYNLASFSPHNDCLFRSEDQTLVALNVSQRIVQPAVGGEDKDSLFQAAIQRAFELEKQKGNDNPIIVGSVPFDVTQPSCLYIPQTAFFVDNMDIALSGEGQQQEQILLSHMRSEPDEASFKDAVCKAVNQFALGALEKTVLSRVLNLSFSDPVSPRAILASLWQQNPQAYHFSVPQTQGSVLLGASPELLIRKQGTQLISNPLAGSAKRQSNPALDQQISHALLQSSKDRYEHRLVIEEIARLLKPHCQQLDVPTAPSLINTPAMWHLSTRIEAELGSKDMNALQLACLLHPTPAVCGYPFDLSKQAIAQLEPFQRGMFSGMVGWCDSRGNGEWVVTIRCGEVKHDQVRLFAGAGIVNGSCSNAEWLETQAKFGTMLKAFGFNEQEAK</sequence>
<gene>
    <name evidence="7" type="ORF">K6Y31_19680</name>
</gene>